<dbReference type="GO" id="GO:0003700">
    <property type="term" value="F:DNA-binding transcription factor activity"/>
    <property type="evidence" value="ECO:0007669"/>
    <property type="project" value="InterPro"/>
</dbReference>
<dbReference type="InterPro" id="IPR036390">
    <property type="entry name" value="WH_DNA-bd_sf"/>
</dbReference>
<dbReference type="Proteomes" id="UP001213664">
    <property type="component" value="Chromosome"/>
</dbReference>
<dbReference type="AlphaFoldDB" id="A0AAJ5X4W2"/>
<feature type="domain" description="HTH marR-type" evidence="1">
    <location>
        <begin position="29"/>
        <end position="125"/>
    </location>
</feature>
<organism evidence="2 3">
    <name type="scientific">Candidatus Brevundimonas colombiensis</name>
    <dbReference type="NCBI Taxonomy" id="3121376"/>
    <lineage>
        <taxon>Bacteria</taxon>
        <taxon>Pseudomonadati</taxon>
        <taxon>Pseudomonadota</taxon>
        <taxon>Alphaproteobacteria</taxon>
        <taxon>Caulobacterales</taxon>
        <taxon>Caulobacteraceae</taxon>
        <taxon>Brevundimonas</taxon>
    </lineage>
</organism>
<dbReference type="PANTHER" id="PTHR33164">
    <property type="entry name" value="TRANSCRIPTIONAL REGULATOR, MARR FAMILY"/>
    <property type="match status" value="1"/>
</dbReference>
<evidence type="ECO:0000313" key="3">
    <source>
        <dbReference type="Proteomes" id="UP001213664"/>
    </source>
</evidence>
<dbReference type="EMBL" id="CP119326">
    <property type="protein sequence ID" value="WEK40425.1"/>
    <property type="molecule type" value="Genomic_DNA"/>
</dbReference>
<dbReference type="InterPro" id="IPR000835">
    <property type="entry name" value="HTH_MarR-typ"/>
</dbReference>
<reference evidence="2" key="1">
    <citation type="submission" date="2023-03" db="EMBL/GenBank/DDBJ databases">
        <title>Andean soil-derived lignocellulolytic bacterial consortium as a source of novel taxa and putative plastic-active enzymes.</title>
        <authorList>
            <person name="Diaz-Garcia L."/>
            <person name="Chuvochina M."/>
            <person name="Feuerriegel G."/>
            <person name="Bunk B."/>
            <person name="Sproer C."/>
            <person name="Streit W.R."/>
            <person name="Rodriguez L.M."/>
            <person name="Overmann J."/>
            <person name="Jimenez D.J."/>
        </authorList>
    </citation>
    <scope>NUCLEOTIDE SEQUENCE</scope>
    <source>
        <strain evidence="2">MAG 833</strain>
    </source>
</reference>
<dbReference type="Gene3D" id="1.10.10.10">
    <property type="entry name" value="Winged helix-like DNA-binding domain superfamily/Winged helix DNA-binding domain"/>
    <property type="match status" value="1"/>
</dbReference>
<dbReference type="PANTHER" id="PTHR33164:SF105">
    <property type="entry name" value="TRANSCRIPTIONAL REPRESSOR PROTEIN-RELATED"/>
    <property type="match status" value="1"/>
</dbReference>
<evidence type="ECO:0000259" key="1">
    <source>
        <dbReference type="SMART" id="SM00347"/>
    </source>
</evidence>
<sequence length="138" mass="15363">MNSNPGDDIPCICGRLRRASRALTRHYDEALTPVGLTITQFSVLRTLSSMDRPTLVELSERTAHEKSALWRTLQPLIRHDWIAAQPGRVQRFALTDAGREQLERARPLWKTAQAAVSGTLGPGEAALIELLNEVETHV</sequence>
<proteinExistence type="predicted"/>
<evidence type="ECO:0000313" key="2">
    <source>
        <dbReference type="EMBL" id="WEK40425.1"/>
    </source>
</evidence>
<name>A0AAJ5X4W2_9CAUL</name>
<protein>
    <submittedName>
        <fullName evidence="2">MarR family winged helix-turn-helix transcriptional regulator</fullName>
    </submittedName>
</protein>
<dbReference type="SUPFAM" id="SSF46785">
    <property type="entry name" value="Winged helix' DNA-binding domain"/>
    <property type="match status" value="1"/>
</dbReference>
<accession>A0AAJ5X4W2</accession>
<dbReference type="SMART" id="SM00347">
    <property type="entry name" value="HTH_MARR"/>
    <property type="match status" value="1"/>
</dbReference>
<gene>
    <name evidence="2" type="ORF">P0Y50_02125</name>
</gene>
<dbReference type="InterPro" id="IPR036388">
    <property type="entry name" value="WH-like_DNA-bd_sf"/>
</dbReference>
<dbReference type="GO" id="GO:0006950">
    <property type="term" value="P:response to stress"/>
    <property type="evidence" value="ECO:0007669"/>
    <property type="project" value="TreeGrafter"/>
</dbReference>
<dbReference type="InterPro" id="IPR039422">
    <property type="entry name" value="MarR/SlyA-like"/>
</dbReference>